<evidence type="ECO:0000256" key="1">
    <source>
        <dbReference type="SAM" id="Phobius"/>
    </source>
</evidence>
<keyword evidence="1" id="KW-0812">Transmembrane</keyword>
<reference evidence="2" key="1">
    <citation type="submission" date="2021-05" db="EMBL/GenBank/DDBJ databases">
        <authorList>
            <person name="Alioto T."/>
            <person name="Alioto T."/>
            <person name="Gomez Garrido J."/>
        </authorList>
    </citation>
    <scope>NUCLEOTIDE SEQUENCE</scope>
</reference>
<proteinExistence type="predicted"/>
<dbReference type="EMBL" id="HBUF01442240">
    <property type="protein sequence ID" value="CAG6743009.1"/>
    <property type="molecule type" value="Transcribed_RNA"/>
</dbReference>
<evidence type="ECO:0000313" key="2">
    <source>
        <dbReference type="EMBL" id="CAG6743009.1"/>
    </source>
</evidence>
<feature type="transmembrane region" description="Helical" evidence="1">
    <location>
        <begin position="95"/>
        <end position="115"/>
    </location>
</feature>
<dbReference type="AlphaFoldDB" id="A0A8D9E895"/>
<feature type="transmembrane region" description="Helical" evidence="1">
    <location>
        <begin position="135"/>
        <end position="157"/>
    </location>
</feature>
<accession>A0A8D9E895</accession>
<feature type="transmembrane region" description="Helical" evidence="1">
    <location>
        <begin position="68"/>
        <end position="89"/>
    </location>
</feature>
<keyword evidence="1" id="KW-1133">Transmembrane helix</keyword>
<name>A0A8D9E895_9HEMI</name>
<feature type="transmembrane region" description="Helical" evidence="1">
    <location>
        <begin position="40"/>
        <end position="61"/>
    </location>
</feature>
<organism evidence="2">
    <name type="scientific">Cacopsylla melanoneura</name>
    <dbReference type="NCBI Taxonomy" id="428564"/>
    <lineage>
        <taxon>Eukaryota</taxon>
        <taxon>Metazoa</taxon>
        <taxon>Ecdysozoa</taxon>
        <taxon>Arthropoda</taxon>
        <taxon>Hexapoda</taxon>
        <taxon>Insecta</taxon>
        <taxon>Pterygota</taxon>
        <taxon>Neoptera</taxon>
        <taxon>Paraneoptera</taxon>
        <taxon>Hemiptera</taxon>
        <taxon>Sternorrhyncha</taxon>
        <taxon>Psylloidea</taxon>
        <taxon>Psyllidae</taxon>
        <taxon>Psyllinae</taxon>
        <taxon>Cacopsylla</taxon>
    </lineage>
</organism>
<keyword evidence="1" id="KW-0472">Membrane</keyword>
<sequence length="180" mass="19209">MSSFRYVGSTTSFNALVVTASFLEEWCLGRNGLLVGSVPLYSIIARSISVLIIPISCSFGCSSLSSSFSLCVSVPVFSSTVSVVGWLPSEKFSSSISSISISSLFVSCCCIVALFRCNSRVTSSLIFSITASGKYLFCIIALSCPATFCSVNIRLGYFSLNIRCSFFLNPGLLCSNSVTM</sequence>
<protein>
    <submittedName>
        <fullName evidence="2">Uncharacterized protein</fullName>
    </submittedName>
</protein>